<evidence type="ECO:0000313" key="3">
    <source>
        <dbReference type="Proteomes" id="UP001302573"/>
    </source>
</evidence>
<reference evidence="2 3" key="1">
    <citation type="submission" date="2023-12" db="EMBL/GenBank/DDBJ databases">
        <title>Pseudomonas machongensis sp. nov., isolated from wilted pepper plants (Capsicum annuum).</title>
        <authorList>
            <person name="Qiu M."/>
            <person name="Li Y."/>
            <person name="Liu Q."/>
            <person name="Zhang X."/>
            <person name="Huang Y."/>
            <person name="Guo R."/>
            <person name="Hu M."/>
            <person name="Zhou J."/>
            <person name="Zhou X."/>
        </authorList>
    </citation>
    <scope>NUCLEOTIDE SEQUENCE [LARGE SCALE GENOMIC DNA]</scope>
    <source>
        <strain evidence="2 3">MH2</strain>
    </source>
</reference>
<dbReference type="Pfam" id="PF08786">
    <property type="entry name" value="DcrB"/>
    <property type="match status" value="1"/>
</dbReference>
<sequence length="144" mass="16013">MQYSINEALLCLPDTKVIDASINILRFPDLGTTLIISRSPLAENETLKSNFDAQLDKLRQQVANLRCSPAQETKAGVSPSVDAIEVQTEFNKGNERVYQYQIALQVPGKAQLIALSYVASKPMTSVQTQHWTVIKQSLQLLEHS</sequence>
<dbReference type="InterPro" id="IPR016123">
    <property type="entry name" value="Mog1/PsbP_a/b/a-sand"/>
</dbReference>
<comment type="caution">
    <text evidence="2">The sequence shown here is derived from an EMBL/GenBank/DDBJ whole genome shotgun (WGS) entry which is preliminary data.</text>
</comment>
<organism evidence="2 3">
    <name type="scientific">Pseudomonas machongensis</name>
    <dbReference type="NCBI Taxonomy" id="3110229"/>
    <lineage>
        <taxon>Bacteria</taxon>
        <taxon>Pseudomonadati</taxon>
        <taxon>Pseudomonadota</taxon>
        <taxon>Gammaproteobacteria</taxon>
        <taxon>Pseudomonadales</taxon>
        <taxon>Pseudomonadaceae</taxon>
        <taxon>Pseudomonas</taxon>
    </lineage>
</organism>
<keyword evidence="1" id="KW-0175">Coiled coil</keyword>
<keyword evidence="3" id="KW-1185">Reference proteome</keyword>
<dbReference type="RefSeq" id="WP_323453422.1">
    <property type="nucleotide sequence ID" value="NZ_JAYFUI010000125.1"/>
</dbReference>
<feature type="coiled-coil region" evidence="1">
    <location>
        <begin position="41"/>
        <end position="68"/>
    </location>
</feature>
<gene>
    <name evidence="2" type="ORF">VA602_13280</name>
</gene>
<dbReference type="EMBL" id="JAYFUI010000125">
    <property type="protein sequence ID" value="MEA5672310.1"/>
    <property type="molecule type" value="Genomic_DNA"/>
</dbReference>
<dbReference type="SUPFAM" id="SSF55724">
    <property type="entry name" value="Mog1p/PsbP-like"/>
    <property type="match status" value="1"/>
</dbReference>
<dbReference type="InterPro" id="IPR014894">
    <property type="entry name" value="DcrB/EagT6"/>
</dbReference>
<accession>A0ABU5VG24</accession>
<proteinExistence type="predicted"/>
<dbReference type="Gene3D" id="3.40.1000.10">
    <property type="entry name" value="Mog1/PsbP, alpha/beta/alpha sandwich"/>
    <property type="match status" value="1"/>
</dbReference>
<name>A0ABU5VG24_9PSED</name>
<evidence type="ECO:0000313" key="2">
    <source>
        <dbReference type="EMBL" id="MEA5672310.1"/>
    </source>
</evidence>
<dbReference type="Proteomes" id="UP001302573">
    <property type="component" value="Unassembled WGS sequence"/>
</dbReference>
<protein>
    <submittedName>
        <fullName evidence="2">DcrB-related protein</fullName>
    </submittedName>
</protein>
<evidence type="ECO:0000256" key="1">
    <source>
        <dbReference type="SAM" id="Coils"/>
    </source>
</evidence>